<organism evidence="3 4">
    <name type="scientific">Arthrobacter phage Qui</name>
    <dbReference type="NCBI Taxonomy" id="2603260"/>
    <lineage>
        <taxon>Viruses</taxon>
        <taxon>Duplodnaviria</taxon>
        <taxon>Heunggongvirae</taxon>
        <taxon>Uroviricota</taxon>
        <taxon>Caudoviricetes</taxon>
        <taxon>Quivirus</taxon>
        <taxon>Quivirus qui</taxon>
    </lineage>
</organism>
<dbReference type="KEGG" id="vg:77936445"/>
<keyword evidence="2" id="KW-0812">Transmembrane</keyword>
<reference evidence="3 4" key="1">
    <citation type="submission" date="2019-07" db="EMBL/GenBank/DDBJ databases">
        <authorList>
            <person name="Abdullah A."/>
            <person name="Lima G.C."/>
            <person name="Cuneo C.K."/>
            <person name="Ennest D.C."/>
            <person name="Fritz K.J."/>
            <person name="Johnson B.T."/>
            <person name="Larson S.M."/>
            <person name="Lemunyete M.N."/>
            <person name="Murray M.B."/>
            <person name="Osmond D.E."/>
            <person name="Patras K.A."/>
            <person name="Ransibrahmanakul S."/>
            <person name="Simpson K.A."/>
            <person name="Thull B.S."/>
            <person name="Wetzel S."/>
            <person name="Bonilla J.A."/>
            <person name="Klyczek K."/>
            <person name="Garlena R.A."/>
            <person name="Russell D.A."/>
            <person name="Pope W.H."/>
            <person name="Jacobs-Sera D."/>
            <person name="Hatfull G.F."/>
        </authorList>
    </citation>
    <scope>NUCLEOTIDE SEQUENCE [LARGE SCALE GENOMIC DNA]</scope>
</reference>
<dbReference type="GeneID" id="77936445"/>
<feature type="transmembrane region" description="Helical" evidence="2">
    <location>
        <begin position="20"/>
        <end position="38"/>
    </location>
</feature>
<protein>
    <submittedName>
        <fullName evidence="3">Uncharacterized protein</fullName>
    </submittedName>
</protein>
<dbReference type="Proteomes" id="UP000321915">
    <property type="component" value="Segment"/>
</dbReference>
<feature type="compositionally biased region" description="Acidic residues" evidence="1">
    <location>
        <begin position="51"/>
        <end position="60"/>
    </location>
</feature>
<dbReference type="EMBL" id="MN183282">
    <property type="protein sequence ID" value="QED11573.1"/>
    <property type="molecule type" value="Genomic_DNA"/>
</dbReference>
<feature type="compositionally biased region" description="Basic and acidic residues" evidence="1">
    <location>
        <begin position="61"/>
        <end position="75"/>
    </location>
</feature>
<dbReference type="RefSeq" id="YP_010660449.1">
    <property type="nucleotide sequence ID" value="NC_070877.1"/>
</dbReference>
<keyword evidence="2" id="KW-0472">Membrane</keyword>
<evidence type="ECO:0000313" key="4">
    <source>
        <dbReference type="Proteomes" id="UP000321915"/>
    </source>
</evidence>
<evidence type="ECO:0000256" key="2">
    <source>
        <dbReference type="SAM" id="Phobius"/>
    </source>
</evidence>
<accession>A0A5B8WGF6</accession>
<name>A0A5B8WGF6_9CAUD</name>
<gene>
    <name evidence="3" type="primary">83</name>
    <name evidence="3" type="ORF">SEA_QUI_83</name>
</gene>
<keyword evidence="4" id="KW-1185">Reference proteome</keyword>
<feature type="region of interest" description="Disordered" evidence="1">
    <location>
        <begin position="51"/>
        <end position="75"/>
    </location>
</feature>
<evidence type="ECO:0000256" key="1">
    <source>
        <dbReference type="SAM" id="MobiDB-lite"/>
    </source>
</evidence>
<evidence type="ECO:0000313" key="3">
    <source>
        <dbReference type="EMBL" id="QED11573.1"/>
    </source>
</evidence>
<keyword evidence="2" id="KW-1133">Transmembrane helix</keyword>
<sequence>MKKITAIISNNHKVLARKALVLGGVTLGIGIGLLLNKVDEDPDMVIIDGEYTEEETWESSDDQKEPEALEGKVVE</sequence>
<proteinExistence type="predicted"/>